<reference evidence="7 8" key="1">
    <citation type="journal article" date="2014" name="BMC Genomics">
        <title>Genome sequencing of four Aureobasidium pullulans varieties: biotechnological potential, stress tolerance, and description of new species.</title>
        <authorList>
            <person name="Gostin Ar C."/>
            <person name="Ohm R.A."/>
            <person name="Kogej T."/>
            <person name="Sonjak S."/>
            <person name="Turk M."/>
            <person name="Zajc J."/>
            <person name="Zalar P."/>
            <person name="Grube M."/>
            <person name="Sun H."/>
            <person name="Han J."/>
            <person name="Sharma A."/>
            <person name="Chiniquy J."/>
            <person name="Ngan C.Y."/>
            <person name="Lipzen A."/>
            <person name="Barry K."/>
            <person name="Grigoriev I.V."/>
            <person name="Gunde-Cimerman N."/>
        </authorList>
    </citation>
    <scope>NUCLEOTIDE SEQUENCE [LARGE SCALE GENOMIC DNA]</scope>
    <source>
        <strain evidence="7 8">CBS 110374</strain>
    </source>
</reference>
<gene>
    <name evidence="7" type="ORF">M437DRAFT_86561</name>
</gene>
<protein>
    <recommendedName>
        <fullName evidence="9">Zincin</fullName>
    </recommendedName>
</protein>
<organism evidence="7 8">
    <name type="scientific">Aureobasidium melanogenum (strain CBS 110374)</name>
    <name type="common">Aureobasidium pullulans var. melanogenum</name>
    <dbReference type="NCBI Taxonomy" id="1043003"/>
    <lineage>
        <taxon>Eukaryota</taxon>
        <taxon>Fungi</taxon>
        <taxon>Dikarya</taxon>
        <taxon>Ascomycota</taxon>
        <taxon>Pezizomycotina</taxon>
        <taxon>Dothideomycetes</taxon>
        <taxon>Dothideomycetidae</taxon>
        <taxon>Dothideales</taxon>
        <taxon>Saccotheciaceae</taxon>
        <taxon>Aureobasidium</taxon>
    </lineage>
</organism>
<dbReference type="EMBL" id="KL584842">
    <property type="protein sequence ID" value="KEQ60467.1"/>
    <property type="molecule type" value="Genomic_DNA"/>
</dbReference>
<dbReference type="PANTHER" id="PTHR15910">
    <property type="entry name" value="ARCHAEMETZINCIN"/>
    <property type="match status" value="1"/>
</dbReference>
<dbReference type="InterPro" id="IPR012962">
    <property type="entry name" value="Pept_M54_archaemetzincn"/>
</dbReference>
<dbReference type="InterPro" id="IPR024079">
    <property type="entry name" value="MetalloPept_cat_dom_sf"/>
</dbReference>
<dbReference type="Gene3D" id="3.40.390.10">
    <property type="entry name" value="Collagenase (Catalytic Domain)"/>
    <property type="match status" value="1"/>
</dbReference>
<dbReference type="GO" id="GO:0006508">
    <property type="term" value="P:proteolysis"/>
    <property type="evidence" value="ECO:0007669"/>
    <property type="project" value="UniProtKB-KW"/>
</dbReference>
<evidence type="ECO:0000256" key="3">
    <source>
        <dbReference type="ARBA" id="ARBA00022723"/>
    </source>
</evidence>
<evidence type="ECO:0000256" key="2">
    <source>
        <dbReference type="ARBA" id="ARBA00022670"/>
    </source>
</evidence>
<proteinExistence type="predicted"/>
<keyword evidence="6" id="KW-0482">Metalloprotease</keyword>
<accession>A0A074VRX8</accession>
<dbReference type="Proteomes" id="UP000030672">
    <property type="component" value="Unassembled WGS sequence"/>
</dbReference>
<sequence>MLWPHRHLLPPRHEQVLEYLAASYTEFEVIPLPEECLIFERWSEDKDRKPSGSFVALNTPEESIRIRERAMPNNGRGFQLNLNDMLDAAIAVLPSDAMALLLLMDFDMYEDDDDEFGCGRAYGYSHVCIVSSFRYNPAFDKDIDLDREHVWPASHCAAYVQAQVDEFIKPSGKVPSPKSIMPPQPSRALAKAIQAHRTANPSRETLWLERVCRTASHELGHCLGMDHCVYYAYIMQGSNSIPEDL</sequence>
<dbReference type="AlphaFoldDB" id="A0A074VRX8"/>
<keyword evidence="8" id="KW-1185">Reference proteome</keyword>
<evidence type="ECO:0008006" key="9">
    <source>
        <dbReference type="Google" id="ProtNLM"/>
    </source>
</evidence>
<evidence type="ECO:0000256" key="4">
    <source>
        <dbReference type="ARBA" id="ARBA00022801"/>
    </source>
</evidence>
<dbReference type="HOGENOM" id="CLU_1133380_0_0_1"/>
<dbReference type="GO" id="GO:0008237">
    <property type="term" value="F:metallopeptidase activity"/>
    <property type="evidence" value="ECO:0007669"/>
    <property type="project" value="UniProtKB-KW"/>
</dbReference>
<keyword evidence="3" id="KW-0479">Metal-binding</keyword>
<dbReference type="GeneID" id="63921856"/>
<dbReference type="SUPFAM" id="SSF55486">
    <property type="entry name" value="Metalloproteases ('zincins'), catalytic domain"/>
    <property type="match status" value="1"/>
</dbReference>
<name>A0A074VRX8_AURM1</name>
<dbReference type="RefSeq" id="XP_040877490.1">
    <property type="nucleotide sequence ID" value="XM_041028483.1"/>
</dbReference>
<evidence type="ECO:0000256" key="5">
    <source>
        <dbReference type="ARBA" id="ARBA00022833"/>
    </source>
</evidence>
<evidence type="ECO:0000313" key="8">
    <source>
        <dbReference type="Proteomes" id="UP000030672"/>
    </source>
</evidence>
<evidence type="ECO:0000256" key="1">
    <source>
        <dbReference type="ARBA" id="ARBA00001947"/>
    </source>
</evidence>
<evidence type="ECO:0000313" key="7">
    <source>
        <dbReference type="EMBL" id="KEQ60467.1"/>
    </source>
</evidence>
<comment type="cofactor">
    <cofactor evidence="1">
        <name>Zn(2+)</name>
        <dbReference type="ChEBI" id="CHEBI:29105"/>
    </cofactor>
</comment>
<evidence type="ECO:0000256" key="6">
    <source>
        <dbReference type="ARBA" id="ARBA00023049"/>
    </source>
</evidence>
<keyword evidence="2" id="KW-0645">Protease</keyword>
<dbReference type="GO" id="GO:0046872">
    <property type="term" value="F:metal ion binding"/>
    <property type="evidence" value="ECO:0007669"/>
    <property type="project" value="UniProtKB-KW"/>
</dbReference>
<keyword evidence="4" id="KW-0378">Hydrolase</keyword>
<dbReference type="Pfam" id="PF07998">
    <property type="entry name" value="Peptidase_M54"/>
    <property type="match status" value="1"/>
</dbReference>
<dbReference type="PANTHER" id="PTHR15910:SF1">
    <property type="entry name" value="ARCHAEMETZINCIN-2"/>
    <property type="match status" value="1"/>
</dbReference>
<keyword evidence="5" id="KW-0862">Zinc</keyword>